<evidence type="ECO:0000313" key="2">
    <source>
        <dbReference type="Proteomes" id="UP000663852"/>
    </source>
</evidence>
<name>A0A814KMX8_ADIRI</name>
<gene>
    <name evidence="1" type="ORF">EDS130_LOCUS17549</name>
</gene>
<protein>
    <submittedName>
        <fullName evidence="1">Uncharacterized protein</fullName>
    </submittedName>
</protein>
<sequence length="589" mass="69710">MIIPFASAIDLTYRNMPSYRLYQSFCQDVLPLHGSNIRSLRLAGNQQLYFIQPQLHRLTNLQSLTLIGERSYDINQFVIEKQFLIDILSTSSCLSELIIFPAKQNVLHTIASHPSPNLSTLTLLFYNDIPNFTLTASLLVIKRLYINLWSLKAVKQLLRILPSIEQLYLSLLRFKDSTNCHLIEVPPKLTKLHLEINGFFYSRYGPRSDYIHQFLNAFKDCIYSLDLIFINALREFSIYNRFQSLTKDFVRLQSFQYYLQTQYQPHFPHLFSNVEQLQNSTYILYTLFLNAFKDCIYSLDLIFINALREFSIYNRFQSLTKDFVRLQSFQYYLQTQYQPHFPHLFSNVEQLQNSTYILYTLPRLQPFDTVSNRTSVYHDMDYNPNQTFVYNNKCPLVSHYFGDGSLLTPTLDEQFELVNVHQIKIWGVRNIRSSLSELFTRVIMKSSSLTDMHIGEPANVCIQILHNVSVRQRKQIIYLDLYYYSYFDWRKSVSVLSDMLPNLKILGLTLRSHRIHLKRFHVASIIEDLRMYCRTLSVLMLELRKSDEEFKSNFKRIKTELYELSVRTMETRPLCYTKNDDSDSLLIWL</sequence>
<dbReference type="EMBL" id="CAJNOJ010000079">
    <property type="protein sequence ID" value="CAF1053499.1"/>
    <property type="molecule type" value="Genomic_DNA"/>
</dbReference>
<dbReference type="SUPFAM" id="SSF52047">
    <property type="entry name" value="RNI-like"/>
    <property type="match status" value="1"/>
</dbReference>
<evidence type="ECO:0000313" key="1">
    <source>
        <dbReference type="EMBL" id="CAF1053499.1"/>
    </source>
</evidence>
<accession>A0A814KMX8</accession>
<organism evidence="1 2">
    <name type="scientific">Adineta ricciae</name>
    <name type="common">Rotifer</name>
    <dbReference type="NCBI Taxonomy" id="249248"/>
    <lineage>
        <taxon>Eukaryota</taxon>
        <taxon>Metazoa</taxon>
        <taxon>Spiralia</taxon>
        <taxon>Gnathifera</taxon>
        <taxon>Rotifera</taxon>
        <taxon>Eurotatoria</taxon>
        <taxon>Bdelloidea</taxon>
        <taxon>Adinetida</taxon>
        <taxon>Adinetidae</taxon>
        <taxon>Adineta</taxon>
    </lineage>
</organism>
<reference evidence="1" key="1">
    <citation type="submission" date="2021-02" db="EMBL/GenBank/DDBJ databases">
        <authorList>
            <person name="Nowell W R."/>
        </authorList>
    </citation>
    <scope>NUCLEOTIDE SEQUENCE</scope>
</reference>
<dbReference type="InterPro" id="IPR032675">
    <property type="entry name" value="LRR_dom_sf"/>
</dbReference>
<dbReference type="Proteomes" id="UP000663852">
    <property type="component" value="Unassembled WGS sequence"/>
</dbReference>
<dbReference type="AlphaFoldDB" id="A0A814KMX8"/>
<dbReference type="Gene3D" id="3.80.10.10">
    <property type="entry name" value="Ribonuclease Inhibitor"/>
    <property type="match status" value="1"/>
</dbReference>
<dbReference type="OrthoDB" id="10577491at2759"/>
<proteinExistence type="predicted"/>
<comment type="caution">
    <text evidence="1">The sequence shown here is derived from an EMBL/GenBank/DDBJ whole genome shotgun (WGS) entry which is preliminary data.</text>
</comment>